<gene>
    <name evidence="1" type="ORF">L596_012510</name>
</gene>
<dbReference type="EMBL" id="AZBU02000003">
    <property type="protein sequence ID" value="TKR88230.1"/>
    <property type="molecule type" value="Genomic_DNA"/>
</dbReference>
<evidence type="ECO:0000313" key="2">
    <source>
        <dbReference type="Proteomes" id="UP000298663"/>
    </source>
</evidence>
<name>A0A4U5NXV6_STECR</name>
<reference evidence="1 2" key="1">
    <citation type="journal article" date="2015" name="Genome Biol.">
        <title>Comparative genomics of Steinernema reveals deeply conserved gene regulatory networks.</title>
        <authorList>
            <person name="Dillman A.R."/>
            <person name="Macchietto M."/>
            <person name="Porter C.F."/>
            <person name="Rogers A."/>
            <person name="Williams B."/>
            <person name="Antoshechkin I."/>
            <person name="Lee M.M."/>
            <person name="Goodwin Z."/>
            <person name="Lu X."/>
            <person name="Lewis E.E."/>
            <person name="Goodrich-Blair H."/>
            <person name="Stock S.P."/>
            <person name="Adams B.J."/>
            <person name="Sternberg P.W."/>
            <person name="Mortazavi A."/>
        </authorList>
    </citation>
    <scope>NUCLEOTIDE SEQUENCE [LARGE SCALE GENOMIC DNA]</scope>
    <source>
        <strain evidence="1 2">ALL</strain>
    </source>
</reference>
<proteinExistence type="predicted"/>
<dbReference type="Proteomes" id="UP000298663">
    <property type="component" value="Unassembled WGS sequence"/>
</dbReference>
<accession>A0A4U5NXV6</accession>
<dbReference type="AlphaFoldDB" id="A0A4U5NXV6"/>
<reference evidence="1 2" key="2">
    <citation type="journal article" date="2019" name="G3 (Bethesda)">
        <title>Hybrid Assembly of the Genome of the Entomopathogenic Nematode Steinernema carpocapsae Identifies the X-Chromosome.</title>
        <authorList>
            <person name="Serra L."/>
            <person name="Macchietto M."/>
            <person name="Macias-Munoz A."/>
            <person name="McGill C.J."/>
            <person name="Rodriguez I.M."/>
            <person name="Rodriguez B."/>
            <person name="Murad R."/>
            <person name="Mortazavi A."/>
        </authorList>
    </citation>
    <scope>NUCLEOTIDE SEQUENCE [LARGE SCALE GENOMIC DNA]</scope>
    <source>
        <strain evidence="1 2">ALL</strain>
    </source>
</reference>
<protein>
    <submittedName>
        <fullName evidence="1">Uncharacterized protein</fullName>
    </submittedName>
</protein>
<dbReference type="STRING" id="34508.A0A4U5NXV6"/>
<organism evidence="1 2">
    <name type="scientific">Steinernema carpocapsae</name>
    <name type="common">Entomopathogenic nematode</name>
    <dbReference type="NCBI Taxonomy" id="34508"/>
    <lineage>
        <taxon>Eukaryota</taxon>
        <taxon>Metazoa</taxon>
        <taxon>Ecdysozoa</taxon>
        <taxon>Nematoda</taxon>
        <taxon>Chromadorea</taxon>
        <taxon>Rhabditida</taxon>
        <taxon>Tylenchina</taxon>
        <taxon>Panagrolaimomorpha</taxon>
        <taxon>Strongyloidoidea</taxon>
        <taxon>Steinernematidae</taxon>
        <taxon>Steinernema</taxon>
    </lineage>
</organism>
<sequence length="323" mass="35845">MFGDVLNVIKISLKVYLDHKKQTLEYTGGKMELMDSFSGSMNLFTHDLEWTNKGSYDENYRTLIQDTVKIEFLDKAVIEGAMASNGPTELKLTGENLRVQTGYYDVSHLAITPLEAHIQSSRLEIDKKYATMEAFNMDFKNGKAVNVDFGSISMDHGPLFDVLRGQVMLDGDSLKLVVDSEAFLVTFSKIQWTVHAEVSKLILVITKGAFSTNLQPHIASVFDVGPEQRIFLEGGKIGRNCSNCYVIKDARVSSLTGGLEGDNGLQEQSVIDQRGLQRINKALDNTNDFLKNNADKLSDKELGEVGVTVVGNLDMICVWKMGI</sequence>
<comment type="caution">
    <text evidence="1">The sequence shown here is derived from an EMBL/GenBank/DDBJ whole genome shotgun (WGS) entry which is preliminary data.</text>
</comment>
<keyword evidence="2" id="KW-1185">Reference proteome</keyword>
<evidence type="ECO:0000313" key="1">
    <source>
        <dbReference type="EMBL" id="TKR88230.1"/>
    </source>
</evidence>